<keyword evidence="7" id="KW-1185">Reference proteome</keyword>
<dbReference type="EMBL" id="CP001958">
    <property type="protein sequence ID" value="ADG98413.1"/>
    <property type="molecule type" value="Genomic_DNA"/>
</dbReference>
<accession>D6Z8Y3</accession>
<keyword evidence="6" id="KW-0132">Cell division</keyword>
<gene>
    <name evidence="6" type="ordered locus">Srot_1956</name>
</gene>
<sequence>MANNQNNKSKEQSAGDALFEDVLTALFHALFYLLKWAVLFPAISAPVILSLVVDFEYGVQFGAVTAWVLLCAYTAWGVLHPVSFRSLIWWPVVVRYRKWSRYERRWAVVTEMSGLTAKLDGKMIVPKLRRIAIAKTVDTLTVGLLAGQSVADWQRQSDALGHTFGASRLLIRSTRPGEILIQVHRADLLAKPVPVPAPQQTPDLAVLPVGVTESGKPWTVSVLGRHVLVAGATGAGKGSVLWSVLVGASPAIWEGLAQVWVIDPKGGMEFGAGEAMFARFAHDNAEGALALLRDAARTMVERAGRMRGRSRQHVPTKDEPLILLLVDELASLTAYQTDRKVKTEMEQLLGLVLTQGRAVGVVVLAAAQDPSKDTLAMRQLFPTRIALRLSEPTQAAMVLGQSARDRGAMADLIPESTPGVGYVQEEERAEPVRVRAFHVSDAMIDRLARAFATKNAKRKAGGR</sequence>
<keyword evidence="1 3" id="KW-0547">Nucleotide-binding</keyword>
<keyword evidence="6" id="KW-0131">Cell cycle</keyword>
<evidence type="ECO:0000256" key="1">
    <source>
        <dbReference type="ARBA" id="ARBA00022741"/>
    </source>
</evidence>
<protein>
    <submittedName>
        <fullName evidence="6">Cell division FtsK/SpoIIIE</fullName>
    </submittedName>
</protein>
<dbReference type="SUPFAM" id="SSF52540">
    <property type="entry name" value="P-loop containing nucleoside triphosphate hydrolases"/>
    <property type="match status" value="1"/>
</dbReference>
<dbReference type="HOGENOM" id="CLU_034934_1_1_11"/>
<dbReference type="STRING" id="640132.Srot_1956"/>
<keyword evidence="2 3" id="KW-0067">ATP-binding</keyword>
<feature type="domain" description="FtsK" evidence="5">
    <location>
        <begin position="215"/>
        <end position="396"/>
    </location>
</feature>
<keyword evidence="4" id="KW-1133">Transmembrane helix</keyword>
<feature type="transmembrane region" description="Helical" evidence="4">
    <location>
        <begin position="33"/>
        <end position="53"/>
    </location>
</feature>
<dbReference type="InterPro" id="IPR027417">
    <property type="entry name" value="P-loop_NTPase"/>
</dbReference>
<dbReference type="GO" id="GO:0051301">
    <property type="term" value="P:cell division"/>
    <property type="evidence" value="ECO:0007669"/>
    <property type="project" value="UniProtKB-KW"/>
</dbReference>
<dbReference type="AlphaFoldDB" id="D6Z8Y3"/>
<dbReference type="GO" id="GO:0005524">
    <property type="term" value="F:ATP binding"/>
    <property type="evidence" value="ECO:0007669"/>
    <property type="project" value="UniProtKB-UniRule"/>
</dbReference>
<reference evidence="6 7" key="1">
    <citation type="journal article" date="2010" name="Stand. Genomic Sci.">
        <title>Complete genome sequence of Segniliparus rotundus type strain (CDC 1076).</title>
        <authorList>
            <person name="Sikorski J."/>
            <person name="Lapidus A."/>
            <person name="Copeland A."/>
            <person name="Misra M."/>
            <person name="Glavina Del Rio T."/>
            <person name="Nolan M."/>
            <person name="Lucas S."/>
            <person name="Chen F."/>
            <person name="Tice H."/>
            <person name="Cheng J.F."/>
            <person name="Jando M."/>
            <person name="Schneider S."/>
            <person name="Bruce D."/>
            <person name="Goodwin L."/>
            <person name="Pitluck S."/>
            <person name="Liolios K."/>
            <person name="Mikhailova N."/>
            <person name="Pati A."/>
            <person name="Ivanova N."/>
            <person name="Mavromatis K."/>
            <person name="Chen A."/>
            <person name="Palaniappan K."/>
            <person name="Chertkov O."/>
            <person name="Land M."/>
            <person name="Hauser L."/>
            <person name="Chang Y.J."/>
            <person name="Jeffries C.D."/>
            <person name="Brettin T."/>
            <person name="Detter J.C."/>
            <person name="Han C."/>
            <person name="Rohde M."/>
            <person name="Goker M."/>
            <person name="Bristow J."/>
            <person name="Eisen J.A."/>
            <person name="Markowitz V."/>
            <person name="Hugenholtz P."/>
            <person name="Kyrpides N.C."/>
            <person name="Klenk H.P."/>
        </authorList>
    </citation>
    <scope>NUCLEOTIDE SEQUENCE [LARGE SCALE GENOMIC DNA]</scope>
    <source>
        <strain evidence="7">ATCC BAA-972 / CDC 1076 / CIP 108378 / DSM 44985 / JCM 13578</strain>
    </source>
</reference>
<dbReference type="eggNOG" id="COG1674">
    <property type="taxonomic scope" value="Bacteria"/>
</dbReference>
<dbReference type="Proteomes" id="UP000002247">
    <property type="component" value="Chromosome"/>
</dbReference>
<dbReference type="PANTHER" id="PTHR22683">
    <property type="entry name" value="SPORULATION PROTEIN RELATED"/>
    <property type="match status" value="1"/>
</dbReference>
<dbReference type="RefSeq" id="WP_013138866.1">
    <property type="nucleotide sequence ID" value="NC_014168.1"/>
</dbReference>
<dbReference type="PROSITE" id="PS50901">
    <property type="entry name" value="FTSK"/>
    <property type="match status" value="1"/>
</dbReference>
<dbReference type="GO" id="GO:0003677">
    <property type="term" value="F:DNA binding"/>
    <property type="evidence" value="ECO:0007669"/>
    <property type="project" value="InterPro"/>
</dbReference>
<feature type="binding site" evidence="3">
    <location>
        <begin position="231"/>
        <end position="238"/>
    </location>
    <ligand>
        <name>ATP</name>
        <dbReference type="ChEBI" id="CHEBI:30616"/>
    </ligand>
</feature>
<feature type="transmembrane region" description="Helical" evidence="4">
    <location>
        <begin position="59"/>
        <end position="79"/>
    </location>
</feature>
<evidence type="ECO:0000313" key="6">
    <source>
        <dbReference type="EMBL" id="ADG98413.1"/>
    </source>
</evidence>
<organism evidence="6 7">
    <name type="scientific">Segniliparus rotundus (strain ATCC BAA-972 / CDC 1076 / CIP 108378 / DSM 44985 / JCM 13578)</name>
    <dbReference type="NCBI Taxonomy" id="640132"/>
    <lineage>
        <taxon>Bacteria</taxon>
        <taxon>Bacillati</taxon>
        <taxon>Actinomycetota</taxon>
        <taxon>Actinomycetes</taxon>
        <taxon>Mycobacteriales</taxon>
        <taxon>Segniliparaceae</taxon>
        <taxon>Segniliparus</taxon>
    </lineage>
</organism>
<proteinExistence type="predicted"/>
<dbReference type="InterPro" id="IPR050206">
    <property type="entry name" value="FtsK/SpoIIIE/SftA"/>
</dbReference>
<keyword evidence="4" id="KW-0472">Membrane</keyword>
<dbReference type="Gene3D" id="3.40.50.300">
    <property type="entry name" value="P-loop containing nucleotide triphosphate hydrolases"/>
    <property type="match status" value="1"/>
</dbReference>
<keyword evidence="4" id="KW-0812">Transmembrane</keyword>
<dbReference type="PANTHER" id="PTHR22683:SF41">
    <property type="entry name" value="DNA TRANSLOCASE FTSK"/>
    <property type="match status" value="1"/>
</dbReference>
<evidence type="ECO:0000256" key="3">
    <source>
        <dbReference type="PROSITE-ProRule" id="PRU00289"/>
    </source>
</evidence>
<evidence type="ECO:0000256" key="4">
    <source>
        <dbReference type="SAM" id="Phobius"/>
    </source>
</evidence>
<name>D6Z8Y3_SEGRD</name>
<evidence type="ECO:0000256" key="2">
    <source>
        <dbReference type="ARBA" id="ARBA00022840"/>
    </source>
</evidence>
<dbReference type="InterPro" id="IPR002543">
    <property type="entry name" value="FtsK_dom"/>
</dbReference>
<dbReference type="Pfam" id="PF01580">
    <property type="entry name" value="FtsK_SpoIIIE"/>
    <property type="match status" value="1"/>
</dbReference>
<dbReference type="KEGG" id="srt:Srot_1956"/>
<dbReference type="OrthoDB" id="3217500at2"/>
<evidence type="ECO:0000313" key="7">
    <source>
        <dbReference type="Proteomes" id="UP000002247"/>
    </source>
</evidence>
<evidence type="ECO:0000259" key="5">
    <source>
        <dbReference type="PROSITE" id="PS50901"/>
    </source>
</evidence>